<keyword evidence="7" id="KW-0175">Coiled coil</keyword>
<evidence type="ECO:0000259" key="9">
    <source>
        <dbReference type="PROSITE" id="PS50192"/>
    </source>
</evidence>
<feature type="domain" description="T-SNARE coiled-coil homology" evidence="9">
    <location>
        <begin position="103"/>
        <end position="165"/>
    </location>
</feature>
<dbReference type="GO" id="GO:0005484">
    <property type="term" value="F:SNAP receptor activity"/>
    <property type="evidence" value="ECO:0007669"/>
    <property type="project" value="InterPro"/>
</dbReference>
<dbReference type="Proteomes" id="UP001188597">
    <property type="component" value="Unassembled WGS sequence"/>
</dbReference>
<comment type="similarity">
    <text evidence="2">Belongs to the syntaxin family.</text>
</comment>
<evidence type="ECO:0000256" key="5">
    <source>
        <dbReference type="ARBA" id="ARBA00022927"/>
    </source>
</evidence>
<organism evidence="10 11">
    <name type="scientific">Escallonia herrerae</name>
    <dbReference type="NCBI Taxonomy" id="1293975"/>
    <lineage>
        <taxon>Eukaryota</taxon>
        <taxon>Viridiplantae</taxon>
        <taxon>Streptophyta</taxon>
        <taxon>Embryophyta</taxon>
        <taxon>Tracheophyta</taxon>
        <taxon>Spermatophyta</taxon>
        <taxon>Magnoliopsida</taxon>
        <taxon>eudicotyledons</taxon>
        <taxon>Gunneridae</taxon>
        <taxon>Pentapetalae</taxon>
        <taxon>asterids</taxon>
        <taxon>campanulids</taxon>
        <taxon>Escalloniales</taxon>
        <taxon>Escalloniaceae</taxon>
        <taxon>Escallonia</taxon>
    </lineage>
</organism>
<keyword evidence="4" id="KW-0812">Transmembrane</keyword>
<dbReference type="FunFam" id="1.20.5.110:FF:000006">
    <property type="entry name" value="Syntaxin 6"/>
    <property type="match status" value="1"/>
</dbReference>
<dbReference type="GO" id="GO:0005886">
    <property type="term" value="C:plasma membrane"/>
    <property type="evidence" value="ECO:0007669"/>
    <property type="project" value="TreeGrafter"/>
</dbReference>
<proteinExistence type="inferred from homology"/>
<dbReference type="PANTHER" id="PTHR19305:SF35">
    <property type="entry name" value="SYNTAXIN-72"/>
    <property type="match status" value="1"/>
</dbReference>
<dbReference type="AlphaFoldDB" id="A0AA88UWX0"/>
<evidence type="ECO:0000256" key="7">
    <source>
        <dbReference type="ARBA" id="ARBA00023054"/>
    </source>
</evidence>
<dbReference type="PROSITE" id="PS50192">
    <property type="entry name" value="T_SNARE"/>
    <property type="match status" value="1"/>
</dbReference>
<dbReference type="CDD" id="cd15841">
    <property type="entry name" value="SNARE_Qc"/>
    <property type="match status" value="1"/>
</dbReference>
<comment type="caution">
    <text evidence="10">The sequence shown here is derived from an EMBL/GenBank/DDBJ whole genome shotgun (WGS) entry which is preliminary data.</text>
</comment>
<dbReference type="EMBL" id="JAVXUP010005331">
    <property type="protein sequence ID" value="KAK2996257.1"/>
    <property type="molecule type" value="Genomic_DNA"/>
</dbReference>
<dbReference type="InterPro" id="IPR000727">
    <property type="entry name" value="T_SNARE_dom"/>
</dbReference>
<evidence type="ECO:0000256" key="6">
    <source>
        <dbReference type="ARBA" id="ARBA00022989"/>
    </source>
</evidence>
<keyword evidence="11" id="KW-1185">Reference proteome</keyword>
<evidence type="ECO:0000256" key="1">
    <source>
        <dbReference type="ARBA" id="ARBA00004211"/>
    </source>
</evidence>
<feature type="non-terminal residue" evidence="10">
    <location>
        <position position="1"/>
    </location>
</feature>
<gene>
    <name evidence="10" type="ORF">RJ639_026210</name>
</gene>
<dbReference type="InterPro" id="IPR006012">
    <property type="entry name" value="Syntaxin/epimorphin_CS"/>
</dbReference>
<keyword evidence="3" id="KW-0813">Transport</keyword>
<dbReference type="SUPFAM" id="SSF58038">
    <property type="entry name" value="SNARE fusion complex"/>
    <property type="match status" value="1"/>
</dbReference>
<keyword evidence="6" id="KW-1133">Transmembrane helix</keyword>
<keyword evidence="8" id="KW-0472">Membrane</keyword>
<dbReference type="PROSITE" id="PS00914">
    <property type="entry name" value="SYNTAXIN"/>
    <property type="match status" value="1"/>
</dbReference>
<comment type="subcellular location">
    <subcellularLocation>
        <location evidence="1">Membrane</location>
        <topology evidence="1">Single-pass type IV membrane protein</topology>
    </subcellularLocation>
</comment>
<keyword evidence="5" id="KW-0653">Protein transport</keyword>
<evidence type="ECO:0000256" key="8">
    <source>
        <dbReference type="ARBA" id="ARBA00023136"/>
    </source>
</evidence>
<feature type="non-terminal residue" evidence="10">
    <location>
        <position position="168"/>
    </location>
</feature>
<dbReference type="Gene3D" id="1.20.5.110">
    <property type="match status" value="1"/>
</dbReference>
<evidence type="ECO:0000313" key="11">
    <source>
        <dbReference type="Proteomes" id="UP001188597"/>
    </source>
</evidence>
<name>A0AA88UWX0_9ASTE</name>
<accession>A0AA88UWX0</accession>
<sequence>KSEMVTMQTNRATVVAKNAEIRRMKAWLMDEVPKLQKLAMKKVKGISSEELAVRNDMVLALPERIQAIRDGTTTAANQIGGWAASASHKKMNFDSDGNFGSGCLLSYAQDQGLDIISEGLDTLKDLAHDMNKELDRQVPLVDEIDTKVDGATADLKNTNVRLKETVTK</sequence>
<reference evidence="10" key="1">
    <citation type="submission" date="2022-12" db="EMBL/GenBank/DDBJ databases">
        <title>Draft genome assemblies for two species of Escallonia (Escalloniales).</title>
        <authorList>
            <person name="Chanderbali A."/>
            <person name="Dervinis C."/>
            <person name="Anghel I."/>
            <person name="Soltis D."/>
            <person name="Soltis P."/>
            <person name="Zapata F."/>
        </authorList>
    </citation>
    <scope>NUCLEOTIDE SEQUENCE</scope>
    <source>
        <strain evidence="10">UCBG64.0493</strain>
        <tissue evidence="10">Leaf</tissue>
    </source>
</reference>
<evidence type="ECO:0000256" key="4">
    <source>
        <dbReference type="ARBA" id="ARBA00022692"/>
    </source>
</evidence>
<evidence type="ECO:0000256" key="3">
    <source>
        <dbReference type="ARBA" id="ARBA00022448"/>
    </source>
</evidence>
<protein>
    <recommendedName>
        <fullName evidence="9">t-SNARE coiled-coil homology domain-containing protein</fullName>
    </recommendedName>
</protein>
<evidence type="ECO:0000256" key="2">
    <source>
        <dbReference type="ARBA" id="ARBA00009063"/>
    </source>
</evidence>
<dbReference type="GO" id="GO:0006886">
    <property type="term" value="P:intracellular protein transport"/>
    <property type="evidence" value="ECO:0007669"/>
    <property type="project" value="InterPro"/>
</dbReference>
<dbReference type="PANTHER" id="PTHR19305">
    <property type="entry name" value="SYNAPTOSOMAL ASSOCIATED PROTEIN"/>
    <property type="match status" value="1"/>
</dbReference>
<evidence type="ECO:0000313" key="10">
    <source>
        <dbReference type="EMBL" id="KAK2996257.1"/>
    </source>
</evidence>